<gene>
    <name evidence="1" type="ORF">P171DRAFT_520700</name>
</gene>
<evidence type="ECO:0000313" key="1">
    <source>
        <dbReference type="EMBL" id="KAF2446000.1"/>
    </source>
</evidence>
<accession>A0A9P4UDB6</accession>
<dbReference type="AlphaFoldDB" id="A0A9P4UDB6"/>
<evidence type="ECO:0000313" key="2">
    <source>
        <dbReference type="Proteomes" id="UP000799764"/>
    </source>
</evidence>
<dbReference type="EMBL" id="MU001499">
    <property type="protein sequence ID" value="KAF2446000.1"/>
    <property type="molecule type" value="Genomic_DNA"/>
</dbReference>
<keyword evidence="2" id="KW-1185">Reference proteome</keyword>
<reference evidence="1" key="1">
    <citation type="journal article" date="2020" name="Stud. Mycol.">
        <title>101 Dothideomycetes genomes: a test case for predicting lifestyles and emergence of pathogens.</title>
        <authorList>
            <person name="Haridas S."/>
            <person name="Albert R."/>
            <person name="Binder M."/>
            <person name="Bloem J."/>
            <person name="Labutti K."/>
            <person name="Salamov A."/>
            <person name="Andreopoulos B."/>
            <person name="Baker S."/>
            <person name="Barry K."/>
            <person name="Bills G."/>
            <person name="Bluhm B."/>
            <person name="Cannon C."/>
            <person name="Castanera R."/>
            <person name="Culley D."/>
            <person name="Daum C."/>
            <person name="Ezra D."/>
            <person name="Gonzalez J."/>
            <person name="Henrissat B."/>
            <person name="Kuo A."/>
            <person name="Liang C."/>
            <person name="Lipzen A."/>
            <person name="Lutzoni F."/>
            <person name="Magnuson J."/>
            <person name="Mondo S."/>
            <person name="Nolan M."/>
            <person name="Ohm R."/>
            <person name="Pangilinan J."/>
            <person name="Park H.-J."/>
            <person name="Ramirez L."/>
            <person name="Alfaro M."/>
            <person name="Sun H."/>
            <person name="Tritt A."/>
            <person name="Yoshinaga Y."/>
            <person name="Zwiers L.-H."/>
            <person name="Turgeon B."/>
            <person name="Goodwin S."/>
            <person name="Spatafora J."/>
            <person name="Crous P."/>
            <person name="Grigoriev I."/>
        </authorList>
    </citation>
    <scope>NUCLEOTIDE SEQUENCE</scope>
    <source>
        <strain evidence="1">CBS 690.94</strain>
    </source>
</reference>
<comment type="caution">
    <text evidence="1">The sequence shown here is derived from an EMBL/GenBank/DDBJ whole genome shotgun (WGS) entry which is preliminary data.</text>
</comment>
<name>A0A9P4UDB6_9PLEO</name>
<dbReference type="Proteomes" id="UP000799764">
    <property type="component" value="Unassembled WGS sequence"/>
</dbReference>
<sequence length="192" mass="21780">MGQILPRESALAQSTMVWVEIESEDEKSQYPDEVPGNLATRSDIDIEKASGGANEILEGGVSDVPNNSATETPDYHCTSSLHRKAIALCTQAQNVLHDAITQQREAEKAIRIAKREQVKAEQVILRVMWRQETIEKIEGRINANLSMLNPEWSLKMFELRAPDFEVRLRAQLEEEQRRVVQGLEREVESGER</sequence>
<organism evidence="1 2">
    <name type="scientific">Karstenula rhodostoma CBS 690.94</name>
    <dbReference type="NCBI Taxonomy" id="1392251"/>
    <lineage>
        <taxon>Eukaryota</taxon>
        <taxon>Fungi</taxon>
        <taxon>Dikarya</taxon>
        <taxon>Ascomycota</taxon>
        <taxon>Pezizomycotina</taxon>
        <taxon>Dothideomycetes</taxon>
        <taxon>Pleosporomycetidae</taxon>
        <taxon>Pleosporales</taxon>
        <taxon>Massarineae</taxon>
        <taxon>Didymosphaeriaceae</taxon>
        <taxon>Karstenula</taxon>
    </lineage>
</organism>
<proteinExistence type="predicted"/>
<protein>
    <submittedName>
        <fullName evidence="1">Uncharacterized protein</fullName>
    </submittedName>
</protein>